<sequence length="134" mass="14855">MLVALFELLHTATASTFNTHPEKTDNIWGLGFPMTLALLMYSWAPSTGEIMAADEKLFNGSPSSSISLQRNEMVMPKKTPVERLEKKDSCTEAFYTKHTPVSSWWQIPSIALRGLLHRGFEAAGLAADFSHAVQ</sequence>
<organism evidence="1 2">
    <name type="scientific">Pleuronectes platessa</name>
    <name type="common">European plaice</name>
    <dbReference type="NCBI Taxonomy" id="8262"/>
    <lineage>
        <taxon>Eukaryota</taxon>
        <taxon>Metazoa</taxon>
        <taxon>Chordata</taxon>
        <taxon>Craniata</taxon>
        <taxon>Vertebrata</taxon>
        <taxon>Euteleostomi</taxon>
        <taxon>Actinopterygii</taxon>
        <taxon>Neopterygii</taxon>
        <taxon>Teleostei</taxon>
        <taxon>Neoteleostei</taxon>
        <taxon>Acanthomorphata</taxon>
        <taxon>Carangaria</taxon>
        <taxon>Pleuronectiformes</taxon>
        <taxon>Pleuronectoidei</taxon>
        <taxon>Pleuronectidae</taxon>
        <taxon>Pleuronectes</taxon>
    </lineage>
</organism>
<gene>
    <name evidence="1" type="ORF">PLEPLA_LOCUS16163</name>
</gene>
<evidence type="ECO:0000313" key="1">
    <source>
        <dbReference type="EMBL" id="CAB1428198.1"/>
    </source>
</evidence>
<accession>A0A9N7UAQ1</accession>
<protein>
    <submittedName>
        <fullName evidence="1">Uncharacterized protein</fullName>
    </submittedName>
</protein>
<dbReference type="EMBL" id="CADEAL010001029">
    <property type="protein sequence ID" value="CAB1428198.1"/>
    <property type="molecule type" value="Genomic_DNA"/>
</dbReference>
<dbReference type="Proteomes" id="UP001153269">
    <property type="component" value="Unassembled WGS sequence"/>
</dbReference>
<keyword evidence="2" id="KW-1185">Reference proteome</keyword>
<reference evidence="1" key="1">
    <citation type="submission" date="2020-03" db="EMBL/GenBank/DDBJ databases">
        <authorList>
            <person name="Weist P."/>
        </authorList>
    </citation>
    <scope>NUCLEOTIDE SEQUENCE</scope>
</reference>
<name>A0A9N7UAQ1_PLEPL</name>
<proteinExistence type="predicted"/>
<evidence type="ECO:0000313" key="2">
    <source>
        <dbReference type="Proteomes" id="UP001153269"/>
    </source>
</evidence>
<comment type="caution">
    <text evidence="1">The sequence shown here is derived from an EMBL/GenBank/DDBJ whole genome shotgun (WGS) entry which is preliminary data.</text>
</comment>
<dbReference type="AlphaFoldDB" id="A0A9N7UAQ1"/>